<accession>A0A0L8ADN1</accession>
<dbReference type="SUPFAM" id="SSF56935">
    <property type="entry name" value="Porins"/>
    <property type="match status" value="1"/>
</dbReference>
<dbReference type="RefSeq" id="WP_010486208.1">
    <property type="nucleotide sequence ID" value="NZ_AJLO02000010.1"/>
</dbReference>
<dbReference type="Proteomes" id="UP000036890">
    <property type="component" value="Unassembled WGS sequence"/>
</dbReference>
<organism evidence="2 3">
    <name type="scientific">Stenotrophomonas geniculata N1</name>
    <dbReference type="NCBI Taxonomy" id="1167641"/>
    <lineage>
        <taxon>Bacteria</taxon>
        <taxon>Pseudomonadati</taxon>
        <taxon>Pseudomonadota</taxon>
        <taxon>Gammaproteobacteria</taxon>
        <taxon>Lysobacterales</taxon>
        <taxon>Lysobacteraceae</taxon>
        <taxon>Stenotrophomonas</taxon>
    </lineage>
</organism>
<sequence length="403" mass="44101">MKLHHQLLTVAVAAALYVPAAHAEVAIDVIGGSEITFEGLVQADGNWFDNDLTDLNGGDAGNGKNSEFELRRAELVLKGKGPGNVEWVVGYDAKADKFLDTNVKYKLLGNANHFLQLGQFKQPNSLEELSSTKNNDFISKAAVTNTYAIARRLGGAYSYGQDNWSVTASAFGRELTRNLAHGSGYGARGTWAPINEKGQVLHFGLSYVNYDADADTLRVRARPNADLATARLIDSGNLTDTDRVSTIGAEAMYFQGPFKAQAEYYTSKAKRYDHDNYTSDGYYISGVWNVTGETWSYKGGTPGTGLPNNPAGGQWQLGVRYDHMDLNDGNLAANPVAGRPPIVDGVLGGKMDIWTVGANWYLRSNFKLMLNYVMVDSKKYSSTARGFVNDDPNILEARAQFFW</sequence>
<evidence type="ECO:0000313" key="3">
    <source>
        <dbReference type="Proteomes" id="UP000036890"/>
    </source>
</evidence>
<evidence type="ECO:0000256" key="1">
    <source>
        <dbReference type="SAM" id="SignalP"/>
    </source>
</evidence>
<reference evidence="2 3" key="1">
    <citation type="journal article" date="2012" name="J. Bacteriol.">
        <title>Genome sequence of a novel nicotine-degrading strain, Pseudomonas geniculata N1.</title>
        <authorList>
            <person name="Tang H."/>
            <person name="Yu H."/>
            <person name="Tai C."/>
            <person name="Huang K."/>
            <person name="Liu Y."/>
            <person name="Wang L."/>
            <person name="Yao Y."/>
            <person name="Wu G."/>
            <person name="Xu P."/>
        </authorList>
    </citation>
    <scope>NUCLEOTIDE SEQUENCE [LARGE SCALE GENOMIC DNA]</scope>
    <source>
        <strain evidence="2 3">N1</strain>
    </source>
</reference>
<dbReference type="InterPro" id="IPR010870">
    <property type="entry name" value="Porin_O/P"/>
</dbReference>
<keyword evidence="1" id="KW-0732">Signal</keyword>
<proteinExistence type="predicted"/>
<feature type="chain" id="PRO_5005579728" evidence="1">
    <location>
        <begin position="24"/>
        <end position="403"/>
    </location>
</feature>
<dbReference type="AlphaFoldDB" id="A0A0L8ADN1"/>
<dbReference type="InterPro" id="IPR023614">
    <property type="entry name" value="Porin_dom_sf"/>
</dbReference>
<dbReference type="OrthoDB" id="9807854at2"/>
<protein>
    <submittedName>
        <fullName evidence="2">Porin</fullName>
    </submittedName>
</protein>
<name>A0A0L8ADN1_9GAMM</name>
<dbReference type="EMBL" id="AJLO02000010">
    <property type="protein sequence ID" value="KOF00509.1"/>
    <property type="molecule type" value="Genomic_DNA"/>
</dbReference>
<dbReference type="Gene3D" id="2.40.160.10">
    <property type="entry name" value="Porin"/>
    <property type="match status" value="1"/>
</dbReference>
<comment type="caution">
    <text evidence="2">The sequence shown here is derived from an EMBL/GenBank/DDBJ whole genome shotgun (WGS) entry which is preliminary data.</text>
</comment>
<evidence type="ECO:0000313" key="2">
    <source>
        <dbReference type="EMBL" id="KOF00509.1"/>
    </source>
</evidence>
<gene>
    <name evidence="2" type="ORF">W7K_04230</name>
</gene>
<dbReference type="Pfam" id="PF07396">
    <property type="entry name" value="Porin_O_P"/>
    <property type="match status" value="1"/>
</dbReference>
<feature type="signal peptide" evidence="1">
    <location>
        <begin position="1"/>
        <end position="23"/>
    </location>
</feature>